<keyword evidence="4" id="KW-1185">Reference proteome</keyword>
<dbReference type="EMBL" id="JAUHHV010000001">
    <property type="protein sequence ID" value="KAK1438044.1"/>
    <property type="molecule type" value="Genomic_DNA"/>
</dbReference>
<gene>
    <name evidence="3" type="ORF">QVD17_03845</name>
</gene>
<comment type="caution">
    <text evidence="3">The sequence shown here is derived from an EMBL/GenBank/DDBJ whole genome shotgun (WGS) entry which is preliminary data.</text>
</comment>
<name>A0AAD8L917_TARER</name>
<keyword evidence="2" id="KW-0472">Membrane</keyword>
<dbReference type="Proteomes" id="UP001229421">
    <property type="component" value="Unassembled WGS sequence"/>
</dbReference>
<evidence type="ECO:0000313" key="4">
    <source>
        <dbReference type="Proteomes" id="UP001229421"/>
    </source>
</evidence>
<protein>
    <recommendedName>
        <fullName evidence="5">Transmembrane protein</fullName>
    </recommendedName>
</protein>
<sequence>MTKNTTTTGPQSSTATGSRSKSTRTSCFLSCFGCLGKKTQLTNKVNSGSQRHNRSFRFKKPATKTVPVEENATSTVKLASPEQGTVTITRSFVSSPLEPLTRSESLPSIKRLKPPHAGGDDVEVDRKKLLGGGEFDFIMGMSIILVILGIMVLWGKLCAIVCTCAWFFVVRRLAAAGGARERAVIDTVGKGKLPLESGDKLDLESEEYKKKVVLEGLLQRSRRNLVGRSVGTSTVNLDHRSFFVKILTITTPPPPPSHPPPQQNPLSSGNAIFETHTHKTTTTNRSPLPIIHR</sequence>
<reference evidence="3" key="1">
    <citation type="journal article" date="2023" name="bioRxiv">
        <title>Improved chromosome-level genome assembly for marigold (Tagetes erecta).</title>
        <authorList>
            <person name="Jiang F."/>
            <person name="Yuan L."/>
            <person name="Wang S."/>
            <person name="Wang H."/>
            <person name="Xu D."/>
            <person name="Wang A."/>
            <person name="Fan W."/>
        </authorList>
    </citation>
    <scope>NUCLEOTIDE SEQUENCE</scope>
    <source>
        <strain evidence="3">WSJ</strain>
        <tissue evidence="3">Leaf</tissue>
    </source>
</reference>
<accession>A0AAD8L917</accession>
<organism evidence="3 4">
    <name type="scientific">Tagetes erecta</name>
    <name type="common">African marigold</name>
    <dbReference type="NCBI Taxonomy" id="13708"/>
    <lineage>
        <taxon>Eukaryota</taxon>
        <taxon>Viridiplantae</taxon>
        <taxon>Streptophyta</taxon>
        <taxon>Embryophyta</taxon>
        <taxon>Tracheophyta</taxon>
        <taxon>Spermatophyta</taxon>
        <taxon>Magnoliopsida</taxon>
        <taxon>eudicotyledons</taxon>
        <taxon>Gunneridae</taxon>
        <taxon>Pentapetalae</taxon>
        <taxon>asterids</taxon>
        <taxon>campanulids</taxon>
        <taxon>Asterales</taxon>
        <taxon>Asteraceae</taxon>
        <taxon>Asteroideae</taxon>
        <taxon>Heliantheae alliance</taxon>
        <taxon>Tageteae</taxon>
        <taxon>Tagetes</taxon>
    </lineage>
</organism>
<evidence type="ECO:0008006" key="5">
    <source>
        <dbReference type="Google" id="ProtNLM"/>
    </source>
</evidence>
<dbReference type="AlphaFoldDB" id="A0AAD8L917"/>
<feature type="compositionally biased region" description="Pro residues" evidence="1">
    <location>
        <begin position="251"/>
        <end position="263"/>
    </location>
</feature>
<dbReference type="PANTHER" id="PTHR34379:SF3">
    <property type="entry name" value="PROTEIN, PUTATIVE-RELATED"/>
    <property type="match status" value="1"/>
</dbReference>
<dbReference type="PANTHER" id="PTHR34379">
    <property type="entry name" value="OS07G0553800 PROTEIN"/>
    <property type="match status" value="1"/>
</dbReference>
<dbReference type="InterPro" id="IPR040411">
    <property type="entry name" value="At5g23160-like"/>
</dbReference>
<evidence type="ECO:0000256" key="1">
    <source>
        <dbReference type="SAM" id="MobiDB-lite"/>
    </source>
</evidence>
<feature type="transmembrane region" description="Helical" evidence="2">
    <location>
        <begin position="135"/>
        <end position="154"/>
    </location>
</feature>
<evidence type="ECO:0000313" key="3">
    <source>
        <dbReference type="EMBL" id="KAK1438044.1"/>
    </source>
</evidence>
<proteinExistence type="predicted"/>
<keyword evidence="2" id="KW-1133">Transmembrane helix</keyword>
<feature type="region of interest" description="Disordered" evidence="1">
    <location>
        <begin position="249"/>
        <end position="270"/>
    </location>
</feature>
<feature type="compositionally biased region" description="Low complexity" evidence="1">
    <location>
        <begin position="1"/>
        <end position="18"/>
    </location>
</feature>
<feature type="region of interest" description="Disordered" evidence="1">
    <location>
        <begin position="1"/>
        <end position="21"/>
    </location>
</feature>
<keyword evidence="2" id="KW-0812">Transmembrane</keyword>
<evidence type="ECO:0000256" key="2">
    <source>
        <dbReference type="SAM" id="Phobius"/>
    </source>
</evidence>